<dbReference type="HOGENOM" id="CLU_934330_0_0_1"/>
<evidence type="ECO:0000313" key="2">
    <source>
        <dbReference type="EMBL" id="EFJ04089.1"/>
    </source>
</evidence>
<dbReference type="OMA" id="CHWRIVN"/>
<sequence length="298" mass="33014">MPTIIDTVKLLKSLSDNAEKEAEARNEVYLGVAGLALKYGQWRDFGAKKIFVFKKTVTELEDGQVGEGSNDEPDPVVCVCVARIGAQDTWLGSDANWTGPSQYTKTFAHVTLATGLENPASMPEGEPFGPHWGPVCAQVTAIMQSACDGKPITSGGPEDRRLVARHALFQVLPEDETERQQVLTDIAQKPAFFDIKNWPVFTDQAKADIRAIYESHMIMPLPAFDSEEKIIEPLQYRAALTGSLAIVSFRIVGWVLKRTRRFRCEIVNIDVLKPSDVERPKRTTPASSSRSPSKRLRA</sequence>
<protein>
    <submittedName>
        <fullName evidence="2">Expressed protein</fullName>
    </submittedName>
</protein>
<keyword evidence="3" id="KW-1185">Reference proteome</keyword>
<dbReference type="AlphaFoldDB" id="D8PLM8"/>
<proteinExistence type="predicted"/>
<name>D8PLM8_SCHCM</name>
<dbReference type="VEuPathDB" id="FungiDB:SCHCODRAFT_02609332"/>
<dbReference type="eggNOG" id="ENOG502RBPG">
    <property type="taxonomic scope" value="Eukaryota"/>
</dbReference>
<organism evidence="3">
    <name type="scientific">Schizophyllum commune (strain H4-8 / FGSC 9210)</name>
    <name type="common">Split gill fungus</name>
    <dbReference type="NCBI Taxonomy" id="578458"/>
    <lineage>
        <taxon>Eukaryota</taxon>
        <taxon>Fungi</taxon>
        <taxon>Dikarya</taxon>
        <taxon>Basidiomycota</taxon>
        <taxon>Agaricomycotina</taxon>
        <taxon>Agaricomycetes</taxon>
        <taxon>Agaricomycetidae</taxon>
        <taxon>Agaricales</taxon>
        <taxon>Schizophyllaceae</taxon>
        <taxon>Schizophyllum</taxon>
    </lineage>
</organism>
<reference evidence="2 3" key="1">
    <citation type="journal article" date="2010" name="Nat. Biotechnol.">
        <title>Genome sequence of the model mushroom Schizophyllum commune.</title>
        <authorList>
            <person name="Ohm R.A."/>
            <person name="de Jong J.F."/>
            <person name="Lugones L.G."/>
            <person name="Aerts A."/>
            <person name="Kothe E."/>
            <person name="Stajich J.E."/>
            <person name="de Vries R.P."/>
            <person name="Record E."/>
            <person name="Levasseur A."/>
            <person name="Baker S.E."/>
            <person name="Bartholomew K.A."/>
            <person name="Coutinho P.M."/>
            <person name="Erdmann S."/>
            <person name="Fowler T.J."/>
            <person name="Gathman A.C."/>
            <person name="Lombard V."/>
            <person name="Henrissat B."/>
            <person name="Knabe N."/>
            <person name="Kuees U."/>
            <person name="Lilly W.W."/>
            <person name="Lindquist E."/>
            <person name="Lucas S."/>
            <person name="Magnuson J.K."/>
            <person name="Piumi F."/>
            <person name="Raudaskoski M."/>
            <person name="Salamov A."/>
            <person name="Schmutz J."/>
            <person name="Schwarze F.W.M.R."/>
            <person name="vanKuyk P.A."/>
            <person name="Horton J.S."/>
            <person name="Grigoriev I.V."/>
            <person name="Woesten H.A.B."/>
        </authorList>
    </citation>
    <scope>NUCLEOTIDE SEQUENCE [LARGE SCALE GENOMIC DNA]</scope>
    <source>
        <strain evidence="3">H4-8 / FGSC 9210</strain>
    </source>
</reference>
<evidence type="ECO:0000313" key="3">
    <source>
        <dbReference type="Proteomes" id="UP000007431"/>
    </source>
</evidence>
<feature type="region of interest" description="Disordered" evidence="1">
    <location>
        <begin position="277"/>
        <end position="298"/>
    </location>
</feature>
<dbReference type="Proteomes" id="UP000007431">
    <property type="component" value="Unassembled WGS sequence"/>
</dbReference>
<dbReference type="EMBL" id="GL377302">
    <property type="protein sequence ID" value="EFJ04089.1"/>
    <property type="molecule type" value="Genomic_DNA"/>
</dbReference>
<dbReference type="InParanoid" id="D8PLM8"/>
<accession>D8PLM8</accession>
<evidence type="ECO:0000256" key="1">
    <source>
        <dbReference type="SAM" id="MobiDB-lite"/>
    </source>
</evidence>
<gene>
    <name evidence="2" type="ORF">SCHCODRAFT_84324</name>
</gene>